<evidence type="ECO:0000259" key="26">
    <source>
        <dbReference type="PROSITE" id="PS50081"/>
    </source>
</evidence>
<dbReference type="SMART" id="SM00324">
    <property type="entry name" value="RhoGAP"/>
    <property type="match status" value="1"/>
</dbReference>
<evidence type="ECO:0000256" key="21">
    <source>
        <dbReference type="ARBA" id="ARBA00034103"/>
    </source>
</evidence>
<dbReference type="FunFam" id="3.30.60.20:FF:000020">
    <property type="entry name" value="Putative unconventional myosin-IXa"/>
    <property type="match status" value="1"/>
</dbReference>
<accession>A0A3Q4AFM9</accession>
<evidence type="ECO:0000256" key="12">
    <source>
        <dbReference type="ARBA" id="ARBA00022833"/>
    </source>
</evidence>
<feature type="compositionally biased region" description="Basic residues" evidence="25">
    <location>
        <begin position="1662"/>
        <end position="1671"/>
    </location>
</feature>
<dbReference type="InterPro" id="IPR000159">
    <property type="entry name" value="RA_dom"/>
</dbReference>
<feature type="region of interest" description="Disordered" evidence="25">
    <location>
        <begin position="1497"/>
        <end position="1517"/>
    </location>
</feature>
<evidence type="ECO:0000256" key="4">
    <source>
        <dbReference type="ARBA" id="ARBA00008314"/>
    </source>
</evidence>
<dbReference type="Gene3D" id="3.30.60.20">
    <property type="match status" value="1"/>
</dbReference>
<feature type="compositionally biased region" description="Basic and acidic residues" evidence="25">
    <location>
        <begin position="2538"/>
        <end position="2550"/>
    </location>
</feature>
<keyword evidence="31" id="KW-1185">Reference proteome</keyword>
<dbReference type="Gene3D" id="3.10.20.90">
    <property type="entry name" value="Phosphatidylinositol 3-kinase Catalytic Subunit, Chain A, domain 1"/>
    <property type="match status" value="1"/>
</dbReference>
<dbReference type="PROSITE" id="PS00479">
    <property type="entry name" value="ZF_DAG_PE_1"/>
    <property type="match status" value="1"/>
</dbReference>
<dbReference type="InterPro" id="IPR046987">
    <property type="entry name" value="Myo9"/>
</dbReference>
<dbReference type="Proteomes" id="UP000261620">
    <property type="component" value="Unplaced"/>
</dbReference>
<dbReference type="Gene3D" id="1.10.555.10">
    <property type="entry name" value="Rho GTPase activation protein"/>
    <property type="match status" value="1"/>
</dbReference>
<dbReference type="FunFam" id="1.20.58.530:FF:000005">
    <property type="entry name" value="unconventional myosin-IXa isoform X1"/>
    <property type="match status" value="1"/>
</dbReference>
<evidence type="ECO:0000256" key="6">
    <source>
        <dbReference type="ARBA" id="ARBA00022490"/>
    </source>
</evidence>
<keyword evidence="15" id="KW-0770">Synapse</keyword>
<evidence type="ECO:0000256" key="5">
    <source>
        <dbReference type="ARBA" id="ARBA00022468"/>
    </source>
</evidence>
<feature type="coiled-coil region" evidence="24">
    <location>
        <begin position="2334"/>
        <end position="2361"/>
    </location>
</feature>
<evidence type="ECO:0000256" key="15">
    <source>
        <dbReference type="ARBA" id="ARBA00023018"/>
    </source>
</evidence>
<dbReference type="GO" id="GO:0051015">
    <property type="term" value="F:actin filament binding"/>
    <property type="evidence" value="ECO:0007669"/>
    <property type="project" value="TreeGrafter"/>
</dbReference>
<feature type="domain" description="Ras-associating" evidence="27">
    <location>
        <begin position="22"/>
        <end position="122"/>
    </location>
</feature>
<evidence type="ECO:0000313" key="30">
    <source>
        <dbReference type="Ensembl" id="ENSMMOP00000002835.1"/>
    </source>
</evidence>
<dbReference type="Gene3D" id="1.20.58.530">
    <property type="match status" value="2"/>
</dbReference>
<dbReference type="Pfam" id="PF00788">
    <property type="entry name" value="RA"/>
    <property type="match status" value="1"/>
</dbReference>
<comment type="similarity">
    <text evidence="4 23">Belongs to the TRAFAC class myosin-kinesin ATPase superfamily. Myosin family.</text>
</comment>
<dbReference type="InterPro" id="IPR000198">
    <property type="entry name" value="RhoGAP_dom"/>
</dbReference>
<dbReference type="InterPro" id="IPR008936">
    <property type="entry name" value="Rho_GTPase_activation_prot"/>
</dbReference>
<feature type="compositionally biased region" description="Basic and acidic residues" evidence="25">
    <location>
        <begin position="1254"/>
        <end position="1265"/>
    </location>
</feature>
<evidence type="ECO:0000256" key="2">
    <source>
        <dbReference type="ARBA" id="ARBA00004496"/>
    </source>
</evidence>
<evidence type="ECO:0000256" key="23">
    <source>
        <dbReference type="PROSITE-ProRule" id="PRU00782"/>
    </source>
</evidence>
<dbReference type="GO" id="GO:0044295">
    <property type="term" value="C:axonal growth cone"/>
    <property type="evidence" value="ECO:0007669"/>
    <property type="project" value="TreeGrafter"/>
</dbReference>
<feature type="compositionally biased region" description="Polar residues" evidence="25">
    <location>
        <begin position="790"/>
        <end position="800"/>
    </location>
</feature>
<dbReference type="Gene3D" id="3.40.850.10">
    <property type="entry name" value="Kinesin motor domain"/>
    <property type="match status" value="2"/>
</dbReference>
<dbReference type="PROSITE" id="PS50200">
    <property type="entry name" value="RA"/>
    <property type="match status" value="1"/>
</dbReference>
<dbReference type="InterPro" id="IPR001609">
    <property type="entry name" value="Myosin_head_motor_dom-like"/>
</dbReference>
<dbReference type="SUPFAM" id="SSF52540">
    <property type="entry name" value="P-loop containing nucleoside triphosphate hydrolases"/>
    <property type="match status" value="1"/>
</dbReference>
<evidence type="ECO:0000256" key="16">
    <source>
        <dbReference type="ARBA" id="ARBA00023054"/>
    </source>
</evidence>
<evidence type="ECO:0000256" key="22">
    <source>
        <dbReference type="ARBA" id="ARBA00045589"/>
    </source>
</evidence>
<evidence type="ECO:0000256" key="20">
    <source>
        <dbReference type="ARBA" id="ARBA00023273"/>
    </source>
</evidence>
<feature type="compositionally biased region" description="Low complexity" evidence="25">
    <location>
        <begin position="2432"/>
        <end position="2459"/>
    </location>
</feature>
<dbReference type="InterPro" id="IPR036961">
    <property type="entry name" value="Kinesin_motor_dom_sf"/>
</dbReference>
<dbReference type="SUPFAM" id="SSF57889">
    <property type="entry name" value="Cysteine-rich domain"/>
    <property type="match status" value="1"/>
</dbReference>
<dbReference type="Ensembl" id="ENSMMOT00000002880.1">
    <property type="protein sequence ID" value="ENSMMOP00000002835.1"/>
    <property type="gene ID" value="ENSMMOG00000002282.1"/>
</dbReference>
<dbReference type="InterPro" id="IPR002219">
    <property type="entry name" value="PKC_DAG/PE"/>
</dbReference>
<keyword evidence="23" id="KW-0009">Actin-binding</keyword>
<feature type="compositionally biased region" description="Basic and acidic residues" evidence="25">
    <location>
        <begin position="1227"/>
        <end position="1237"/>
    </location>
</feature>
<dbReference type="SMART" id="SM00015">
    <property type="entry name" value="IQ"/>
    <property type="match status" value="5"/>
</dbReference>
<dbReference type="GO" id="GO:0000146">
    <property type="term" value="F:microfilament motor activity"/>
    <property type="evidence" value="ECO:0007669"/>
    <property type="project" value="InterPro"/>
</dbReference>
<feature type="domain" description="Phorbol-ester/DAG-type" evidence="26">
    <location>
        <begin position="2005"/>
        <end position="2054"/>
    </location>
</feature>
<dbReference type="PROSITE" id="PS50081">
    <property type="entry name" value="ZF_DAG_PE_2"/>
    <property type="match status" value="1"/>
</dbReference>
<keyword evidence="12" id="KW-0862">Zinc</keyword>
<protein>
    <recommendedName>
        <fullName evidence="32">Myosin IXA</fullName>
    </recommendedName>
</protein>
<keyword evidence="16 24" id="KW-0175">Coiled coil</keyword>
<keyword evidence="7" id="KW-0812">Transmembrane</keyword>
<dbReference type="GO" id="GO:0005737">
    <property type="term" value="C:cytoplasm"/>
    <property type="evidence" value="ECO:0007669"/>
    <property type="project" value="UniProtKB-SubCell"/>
</dbReference>
<feature type="region of interest" description="Disordered" evidence="25">
    <location>
        <begin position="1556"/>
        <end position="1617"/>
    </location>
</feature>
<dbReference type="InterPro" id="IPR029071">
    <property type="entry name" value="Ubiquitin-like_domsf"/>
</dbReference>
<evidence type="ECO:0000256" key="3">
    <source>
        <dbReference type="ARBA" id="ARBA00004624"/>
    </source>
</evidence>
<dbReference type="Gene3D" id="1.20.5.4820">
    <property type="match status" value="1"/>
</dbReference>
<dbReference type="GO" id="GO:0045202">
    <property type="term" value="C:synapse"/>
    <property type="evidence" value="ECO:0007669"/>
    <property type="project" value="UniProtKB-SubCell"/>
</dbReference>
<evidence type="ECO:0000256" key="1">
    <source>
        <dbReference type="ARBA" id="ARBA00004167"/>
    </source>
</evidence>
<dbReference type="GO" id="GO:0005884">
    <property type="term" value="C:actin filament"/>
    <property type="evidence" value="ECO:0007669"/>
    <property type="project" value="TreeGrafter"/>
</dbReference>
<feature type="domain" description="Myosin motor" evidence="29">
    <location>
        <begin position="158"/>
        <end position="1026"/>
    </location>
</feature>
<evidence type="ECO:0000256" key="24">
    <source>
        <dbReference type="SAM" id="Coils"/>
    </source>
</evidence>
<dbReference type="Pfam" id="PF00612">
    <property type="entry name" value="IQ"/>
    <property type="match status" value="2"/>
</dbReference>
<keyword evidence="10 23" id="KW-0547">Nucleotide-binding</keyword>
<keyword evidence="14" id="KW-1133">Transmembrane helix</keyword>
<evidence type="ECO:0000256" key="17">
    <source>
        <dbReference type="ARBA" id="ARBA00023123"/>
    </source>
</evidence>
<evidence type="ECO:0000256" key="10">
    <source>
        <dbReference type="ARBA" id="ARBA00022741"/>
    </source>
</evidence>
<evidence type="ECO:0000256" key="18">
    <source>
        <dbReference type="ARBA" id="ARBA00023136"/>
    </source>
</evidence>
<feature type="compositionally biased region" description="Polar residues" evidence="25">
    <location>
        <begin position="818"/>
        <end position="827"/>
    </location>
</feature>
<dbReference type="Pfam" id="PF00620">
    <property type="entry name" value="RhoGAP"/>
    <property type="match status" value="1"/>
</dbReference>
<dbReference type="GO" id="GO:0045198">
    <property type="term" value="P:establishment of epithelial cell apical/basal polarity"/>
    <property type="evidence" value="ECO:0007669"/>
    <property type="project" value="TreeGrafter"/>
</dbReference>
<dbReference type="GO" id="GO:0005096">
    <property type="term" value="F:GTPase activator activity"/>
    <property type="evidence" value="ECO:0007669"/>
    <property type="project" value="UniProtKB-KW"/>
</dbReference>
<dbReference type="SUPFAM" id="SSF54236">
    <property type="entry name" value="Ubiquitin-like"/>
    <property type="match status" value="1"/>
</dbReference>
<dbReference type="PRINTS" id="PR00193">
    <property type="entry name" value="MYOSINHEAVY"/>
</dbReference>
<keyword evidence="8" id="KW-0479">Metal-binding</keyword>
<comment type="subcellular location">
    <subcellularLocation>
        <location evidence="3">Cell projection</location>
        <location evidence="3">Growth cone</location>
    </subcellularLocation>
    <subcellularLocation>
        <location evidence="2">Cytoplasm</location>
    </subcellularLocation>
    <subcellularLocation>
        <location evidence="1">Membrane</location>
        <topology evidence="1">Single-pass membrane protein</topology>
    </subcellularLocation>
    <subcellularLocation>
        <location evidence="21">Synapse</location>
    </subcellularLocation>
</comment>
<dbReference type="PANTHER" id="PTHR46184:SF3">
    <property type="entry name" value="UNCONVENTIONAL MYOSIN-IXA"/>
    <property type="match status" value="1"/>
</dbReference>
<evidence type="ECO:0000256" key="8">
    <source>
        <dbReference type="ARBA" id="ARBA00022723"/>
    </source>
</evidence>
<keyword evidence="11" id="KW-0863">Zinc-finger</keyword>
<keyword evidence="13 23" id="KW-0067">ATP-binding</keyword>
<sequence length="2566" mass="292752">MSARDGVGSLGTLGRRQRFENSEFTVRIYPGALAEGTIYCPISARKSTTAAEAIERVIERLQLDRTKCYVLAEVKEFGGEEWILNPSDCPVQRMMLWPRVALEHRPLSGGEDYRFLLRQKNLDGSIHYGGSLQMWLQVTEERRRMVERGLLPQPDSQGDHADLCHLPELNERSLLDNLRSRFLQEKIYTYVGSILIVINPFKFLPIYNPKYVKLYDNHTLGNLEPHIYAVADVAYHAMLQRERNQCIVISGESGSGKTQSTNFLIHHLTALSQKGFASGVEQIILGAGPVLEAFGNAKTAHNNNSSRFGKFIQVNYQESGTVRGAYVEKYLLEKSRLVYQEHNERNYHVFYYLLAGASEEERKAFHLMKPEEYHYLSQMTKPSRQLHWDSYCENEPDCFTVEGEDLKHDFERLQLAMEMVGFLPATRRQIFSLLSAILHLGNIRYKRKTYRDDSIDICNLEVLPVVSELLEVKEEMLFEALTTRKTVTVGEKLIVPYKLAEAGTVRDSMAKSLYSALFDWIVFRINHALLNVKDLVETSKILAIGVLDIFGFEDYENNSFEQFCINFANERLQHYFNQHIFKLEQEEYRAEGISWHNIDYIDNTGCINLISKKPTALFHLLDEECNFPQATNQTLLDKFKRQHEGNSYIEFPAVMEPAFTIRHYAGKVKYGVKDFREKNTDHMRPDIVALLKSSKSAFICGLMGIDPSAMFRWAVLRAYFRALVAFREAGKRHVQRKTGHDEAAPCAVLKSVDSFSFLQHPVHQRSLEILQRCKEEKYSMTRRSPRTPLSDLQGSNTINEKSPRISPGLDWNGRVGRQSRSLSNSSTTEEDGIFINSASSKLLERAHDILMRNKNYKSKPLLPKHLLNVKSLKYLSNLTLPDRITKSLLHLHKKKKPPSISAQFQASLNKLMETLSQSEPYFVKCIRSNAEKLPLRFNDNLVLRQLRYTGMLETVRIRQSGYNIKYSFKDFVHHFRVLLPEGTSSTREGIQQCLDQLDLEADGYQVGKTMVFLREAERQRLQALLHREVLTRIVMLQRRFRARLERKHFVRMREAAICIQVQYRVFHSHQDYDATVQEGAALCLQTYWRGYWQRQQFKLWREAALVLQRAWRLALYRRGTAALVIQTAWRCHRAREAYLRLYTAVVQLQATNRGYLARRRLREQQEKLLQLQNGQVRLSPEEQLPSERIMGLDLSTWEDRTYQPCERSLQILSSHDSAVEEVEEEEREHARSEEEPSHAPNEALVSIPTSTVVVRERSRTLDEPSQKTTRAKRESRRMRELEQAKFSLELLKVRATGGGASSPTEDRRWSVELMPTSTTPLCSPQGTPDSQSSKGSFELLNMDEEPPKAIEEVTDMGPAAPSATTHPPKIENYLPTFYVPTCEGSTVSSFRPAEEPQRITEAAVSTATASVTKPLKERRESARRPVVVIISMQKEMPQSEELSDFVRPPVEVQDSVALTGESMPQKPDPAPAPLGPVPISTSAPPADQAVIEKLVRLNEEKEERQRNRQQQNEKEMMEQIRQQKEVLERQRLIFAQYERDMFEKQRGEALHRIQQSRQAMPDAEAVLPPPPASAPRERRRPVADGWAPKLTLESKDGGATRAREGRKKPTSNQITTVNLTDKPGNIFFSPKDKVIFLFSGFLPAPFKLAVVTSGKLQVGRAGQKKKARMARTRSDFLTRAPTLSVGGDSDEDDNDGDSPLSPRHYTLPLSSQSSTEAGVGESCFSDSDMPATSEEHKVVQKASSSVDLVKSDSLRKNSQDGSRVRGKMRFWGKTKYGDKKTSREKLICGADSLDGDYGDTGPLLGEAGQENMSPPCSPDLTLDRAFRDLKENKEPSPKVKRRRSVKISSAALEPAQWQNDALQILTCTNDYRSMNDFLMKKIGDLDSEDSKKDTMVDVVFKKALKEFRLNIFNSYSTALAMDDGKSIRYKDLYALFEHILEKTMRQEQRDWRESPVTVWVNTFKVFLDEFMTEYKPLDSTLSKVAKPERKKRRKKDTDIVEEHNGHIFKSTQYSIPTYCEFCSSLIWMMDRACVCKLCRYACHRKCCQKTTTKCSKKFDPELSSRQFGVEVSRLTNDERTVPLVVEKLINYIEMHGLYTEGIYRKSGSTNKIRELKQGLDTDVDSMNLDDYNIHVIGSVFKQWLRDLPNPLLTFELYEEFVRAMGLQDKKEMIRGVYSIIDQLSRTHLNTLERLIFHLVRIALQEETNRMSANALAIVFAPCILRCPDSIDPLQSVQDISKTTACVELIICEQMNKYKVRLKDISSLEFAENKAKCRLTFIRRSMGKGHLQRLSYHTPSPPVSPRLPSVSDVVIEESGDEDRADSLGDISEHQQAAMQQEERVLTEQIESLQKEKEELTFEMLTLEPRASDDETLESEASIGTADSSENLNVDSEGTASDFSERGPMLTSPWPLRSEGKSPRRRALRRQPNSLDSVDSCSSVSSYSSSSHFHPSSSSSSATTRRFRFHTRSPPAGSGPSQAQPVNAPQSSRSDSLDCSPTRNQEGVYDERSQFTSRGTFNREKAKQKLKGAKQSTLRHSTEGGGHGRDPPDIPQPLVLYGSNEFMV</sequence>
<evidence type="ECO:0000256" key="19">
    <source>
        <dbReference type="ARBA" id="ARBA00023175"/>
    </source>
</evidence>
<evidence type="ECO:0000256" key="14">
    <source>
        <dbReference type="ARBA" id="ARBA00022989"/>
    </source>
</evidence>
<dbReference type="SMART" id="SM00109">
    <property type="entry name" value="C1"/>
    <property type="match status" value="1"/>
</dbReference>
<keyword evidence="5" id="KW-0343">GTPase activation</keyword>
<dbReference type="CDD" id="cd01385">
    <property type="entry name" value="MYSc_Myo9"/>
    <property type="match status" value="1"/>
</dbReference>
<keyword evidence="18" id="KW-0472">Membrane</keyword>
<evidence type="ECO:0000256" key="13">
    <source>
        <dbReference type="ARBA" id="ARBA00022840"/>
    </source>
</evidence>
<feature type="region of interest" description="Disordered" evidence="25">
    <location>
        <begin position="1661"/>
        <end position="1744"/>
    </location>
</feature>
<dbReference type="FunFam" id="3.40.850.10:FF:000013">
    <property type="entry name" value="unconventional myosin-IXa isoform X1"/>
    <property type="match status" value="1"/>
</dbReference>
<evidence type="ECO:0000259" key="27">
    <source>
        <dbReference type="PROSITE" id="PS50200"/>
    </source>
</evidence>
<dbReference type="Pfam" id="PF00063">
    <property type="entry name" value="Myosin_head"/>
    <property type="match status" value="2"/>
</dbReference>
<reference evidence="30" key="1">
    <citation type="submission" date="2025-08" db="UniProtKB">
        <authorList>
            <consortium name="Ensembl"/>
        </authorList>
    </citation>
    <scope>IDENTIFICATION</scope>
</reference>
<feature type="compositionally biased region" description="Polar residues" evidence="25">
    <location>
        <begin position="2477"/>
        <end position="2503"/>
    </location>
</feature>
<feature type="domain" description="Rho-GAP" evidence="28">
    <location>
        <begin position="2069"/>
        <end position="2257"/>
    </location>
</feature>
<feature type="region of interest" description="Disordered" evidence="25">
    <location>
        <begin position="2364"/>
        <end position="2566"/>
    </location>
</feature>
<feature type="compositionally biased region" description="Polar residues" evidence="25">
    <location>
        <begin position="2383"/>
        <end position="2400"/>
    </location>
</feature>
<dbReference type="Gene3D" id="1.20.120.720">
    <property type="entry name" value="Myosin VI head, motor domain, U50 subdomain"/>
    <property type="match status" value="1"/>
</dbReference>
<feature type="compositionally biased region" description="Basic and acidic residues" evidence="25">
    <location>
        <begin position="1592"/>
        <end position="1603"/>
    </location>
</feature>
<keyword evidence="19 23" id="KW-0505">Motor protein</keyword>
<proteinExistence type="inferred from homology"/>
<dbReference type="GO" id="GO:0005524">
    <property type="term" value="F:ATP binding"/>
    <property type="evidence" value="ECO:0007669"/>
    <property type="project" value="UniProtKB-UniRule"/>
</dbReference>
<dbReference type="PANTHER" id="PTHR46184">
    <property type="entry name" value="UNCONVENTIONAL MYOSIN-IXB-LIKE PROTEIN"/>
    <property type="match status" value="1"/>
</dbReference>
<keyword evidence="9" id="KW-0677">Repeat</keyword>
<feature type="region of interest" description="Disordered" evidence="25">
    <location>
        <begin position="780"/>
        <end position="828"/>
    </location>
</feature>
<dbReference type="PROSITE" id="PS51456">
    <property type="entry name" value="MYOSIN_MOTOR"/>
    <property type="match status" value="1"/>
</dbReference>
<dbReference type="InterPro" id="IPR046349">
    <property type="entry name" value="C1-like_sf"/>
</dbReference>
<feature type="region of interest" description="Actin-binding" evidence="23">
    <location>
        <begin position="908"/>
        <end position="930"/>
    </location>
</feature>
<evidence type="ECO:0000259" key="29">
    <source>
        <dbReference type="PROSITE" id="PS51456"/>
    </source>
</evidence>
<dbReference type="FunFam" id="1.20.120.720:FF:000003">
    <property type="entry name" value="Putative unconventional myosin-IXa"/>
    <property type="match status" value="1"/>
</dbReference>
<feature type="region of interest" description="Disordered" evidence="25">
    <location>
        <begin position="1214"/>
        <end position="1279"/>
    </location>
</feature>
<dbReference type="FunFam" id="1.10.555.10:FF:000009">
    <property type="entry name" value="unconventional myosin-IXa isoform X1"/>
    <property type="match status" value="1"/>
</dbReference>
<evidence type="ECO:0000259" key="28">
    <source>
        <dbReference type="PROSITE" id="PS50238"/>
    </source>
</evidence>
<organism evidence="30 31">
    <name type="scientific">Mola mola</name>
    <name type="common">Ocean sunfish</name>
    <name type="synonym">Tetraodon mola</name>
    <dbReference type="NCBI Taxonomy" id="94237"/>
    <lineage>
        <taxon>Eukaryota</taxon>
        <taxon>Metazoa</taxon>
        <taxon>Chordata</taxon>
        <taxon>Craniata</taxon>
        <taxon>Vertebrata</taxon>
        <taxon>Euteleostomi</taxon>
        <taxon>Actinopterygii</taxon>
        <taxon>Neopterygii</taxon>
        <taxon>Teleostei</taxon>
        <taxon>Neoteleostei</taxon>
        <taxon>Acanthomorphata</taxon>
        <taxon>Eupercaria</taxon>
        <taxon>Tetraodontiformes</taxon>
        <taxon>Molidae</taxon>
        <taxon>Mola</taxon>
    </lineage>
</organism>
<dbReference type="GO" id="GO:0016020">
    <property type="term" value="C:membrane"/>
    <property type="evidence" value="ECO:0007669"/>
    <property type="project" value="UniProtKB-SubCell"/>
</dbReference>
<dbReference type="Gene3D" id="1.10.10.820">
    <property type="match status" value="1"/>
</dbReference>
<dbReference type="CDD" id="cd20883">
    <property type="entry name" value="C1_Myosin-IXa"/>
    <property type="match status" value="1"/>
</dbReference>
<dbReference type="InterPro" id="IPR036023">
    <property type="entry name" value="MYSc_Myo9"/>
</dbReference>
<dbReference type="InterPro" id="IPR027417">
    <property type="entry name" value="P-loop_NTPase"/>
</dbReference>
<dbReference type="PROSITE" id="PS50238">
    <property type="entry name" value="RHOGAP"/>
    <property type="match status" value="1"/>
</dbReference>
<evidence type="ECO:0008006" key="32">
    <source>
        <dbReference type="Google" id="ProtNLM"/>
    </source>
</evidence>
<dbReference type="GO" id="GO:0016459">
    <property type="term" value="C:myosin complex"/>
    <property type="evidence" value="ECO:0007669"/>
    <property type="project" value="UniProtKB-KW"/>
</dbReference>
<dbReference type="SUPFAM" id="SSF48350">
    <property type="entry name" value="GTPase activation domain, GAP"/>
    <property type="match status" value="1"/>
</dbReference>
<dbReference type="STRING" id="94237.ENSMMOP00000002835"/>
<dbReference type="PROSITE" id="PS50096">
    <property type="entry name" value="IQ"/>
    <property type="match status" value="3"/>
</dbReference>
<dbReference type="InterPro" id="IPR000048">
    <property type="entry name" value="IQ_motif_EF-hand-BS"/>
</dbReference>
<evidence type="ECO:0000256" key="7">
    <source>
        <dbReference type="ARBA" id="ARBA00022692"/>
    </source>
</evidence>
<dbReference type="SMART" id="SM00314">
    <property type="entry name" value="RA"/>
    <property type="match status" value="1"/>
</dbReference>
<keyword evidence="17 23" id="KW-0518">Myosin</keyword>
<dbReference type="FunFam" id="1.10.10.820:FF:000003">
    <property type="entry name" value="unconventional myosin-IXa isoform X1"/>
    <property type="match status" value="1"/>
</dbReference>
<dbReference type="Gene3D" id="1.20.5.190">
    <property type="match status" value="2"/>
</dbReference>
<evidence type="ECO:0000256" key="9">
    <source>
        <dbReference type="ARBA" id="ARBA00022737"/>
    </source>
</evidence>
<dbReference type="OMA" id="INDYRSM"/>
<name>A0A3Q4AFM9_MOLML</name>
<comment type="function">
    <text evidence="22">Myosins are actin-based motor molecules with ATPase activity. Unconventional myosins serve in intracellular movements. Regulates Rho by stimulating it's GTPase activity in neurons. Required for the regulation of neurite branching and motor neuron axon guidance.</text>
</comment>
<dbReference type="GO" id="GO:0008270">
    <property type="term" value="F:zinc ion binding"/>
    <property type="evidence" value="ECO:0007669"/>
    <property type="project" value="UniProtKB-KW"/>
</dbReference>
<dbReference type="FunFam" id="3.40.850.10:FF:000008">
    <property type="entry name" value="Putative unconventional myosin-IXa"/>
    <property type="match status" value="1"/>
</dbReference>
<reference evidence="30" key="2">
    <citation type="submission" date="2025-09" db="UniProtKB">
        <authorList>
            <consortium name="Ensembl"/>
        </authorList>
    </citation>
    <scope>IDENTIFICATION</scope>
</reference>
<keyword evidence="6" id="KW-0963">Cytoplasm</keyword>
<dbReference type="SMART" id="SM00242">
    <property type="entry name" value="MYSc"/>
    <property type="match status" value="1"/>
</dbReference>
<dbReference type="GO" id="GO:0035556">
    <property type="term" value="P:intracellular signal transduction"/>
    <property type="evidence" value="ECO:0007669"/>
    <property type="project" value="InterPro"/>
</dbReference>
<evidence type="ECO:0000256" key="11">
    <source>
        <dbReference type="ARBA" id="ARBA00022771"/>
    </source>
</evidence>
<evidence type="ECO:0000256" key="25">
    <source>
        <dbReference type="SAM" id="MobiDB-lite"/>
    </source>
</evidence>
<evidence type="ECO:0000313" key="31">
    <source>
        <dbReference type="Proteomes" id="UP000261620"/>
    </source>
</evidence>
<keyword evidence="20" id="KW-0966">Cell projection</keyword>
<feature type="binding site" evidence="23">
    <location>
        <begin position="251"/>
        <end position="258"/>
    </location>
    <ligand>
        <name>ATP</name>
        <dbReference type="ChEBI" id="CHEBI:30616"/>
    </ligand>
</feature>